<reference evidence="1 2" key="1">
    <citation type="submission" date="2024-05" db="EMBL/GenBank/DDBJ databases">
        <title>Genome sequencing and assembly of Indian major carp, Cirrhinus mrigala (Hamilton, 1822).</title>
        <authorList>
            <person name="Mohindra V."/>
            <person name="Chowdhury L.M."/>
            <person name="Lal K."/>
            <person name="Jena J.K."/>
        </authorList>
    </citation>
    <scope>NUCLEOTIDE SEQUENCE [LARGE SCALE GENOMIC DNA]</scope>
    <source>
        <strain evidence="1">CM1030</strain>
        <tissue evidence="1">Blood</tissue>
    </source>
</reference>
<keyword evidence="2" id="KW-1185">Reference proteome</keyword>
<evidence type="ECO:0000313" key="1">
    <source>
        <dbReference type="EMBL" id="KAL0186430.1"/>
    </source>
</evidence>
<protein>
    <submittedName>
        <fullName evidence="1">Uncharacterized protein</fullName>
    </submittedName>
</protein>
<gene>
    <name evidence="1" type="ORF">M9458_018100</name>
</gene>
<dbReference type="EMBL" id="JAMKFB020000008">
    <property type="protein sequence ID" value="KAL0186430.1"/>
    <property type="molecule type" value="Genomic_DNA"/>
</dbReference>
<accession>A0ABD0QKX2</accession>
<proteinExistence type="predicted"/>
<dbReference type="AlphaFoldDB" id="A0ABD0QKX2"/>
<evidence type="ECO:0000313" key="2">
    <source>
        <dbReference type="Proteomes" id="UP001529510"/>
    </source>
</evidence>
<comment type="caution">
    <text evidence="1">The sequence shown here is derived from an EMBL/GenBank/DDBJ whole genome shotgun (WGS) entry which is preliminary data.</text>
</comment>
<sequence>MSSFEVSGLPRGLTAPILLCPRHVGGTTDTSLLNLMFETNPLDASADQRLRIESQPLEIIYDA</sequence>
<dbReference type="Proteomes" id="UP001529510">
    <property type="component" value="Unassembled WGS sequence"/>
</dbReference>
<feature type="non-terminal residue" evidence="1">
    <location>
        <position position="63"/>
    </location>
</feature>
<name>A0ABD0QKX2_CIRMR</name>
<organism evidence="1 2">
    <name type="scientific">Cirrhinus mrigala</name>
    <name type="common">Mrigala</name>
    <dbReference type="NCBI Taxonomy" id="683832"/>
    <lineage>
        <taxon>Eukaryota</taxon>
        <taxon>Metazoa</taxon>
        <taxon>Chordata</taxon>
        <taxon>Craniata</taxon>
        <taxon>Vertebrata</taxon>
        <taxon>Euteleostomi</taxon>
        <taxon>Actinopterygii</taxon>
        <taxon>Neopterygii</taxon>
        <taxon>Teleostei</taxon>
        <taxon>Ostariophysi</taxon>
        <taxon>Cypriniformes</taxon>
        <taxon>Cyprinidae</taxon>
        <taxon>Labeoninae</taxon>
        <taxon>Labeonini</taxon>
        <taxon>Cirrhinus</taxon>
    </lineage>
</organism>